<feature type="compositionally biased region" description="Polar residues" evidence="1">
    <location>
        <begin position="203"/>
        <end position="217"/>
    </location>
</feature>
<evidence type="ECO:0000313" key="3">
    <source>
        <dbReference type="Proteomes" id="UP001175000"/>
    </source>
</evidence>
<proteinExistence type="predicted"/>
<sequence>MSAVKNLRAMFEQKGETSPPDRGRSPGIPPTNGATCNSVIGGESPRPLSKVRTDFIAIEKDGRIGLQRGISQDSNISLSRKLSGETDLSTSAPKQENKNIFADNTAQAALMSSLPNQPIPESPRSANPESKASSSSFKSTIDAAGEASSSTLRRFKRSGLDAAAEKPAASEANATPKVVTEPANGTGSGGGSSAKGKEKANGTQDTPGPSTATTSRATPKPLSVPSASKSAGKLAKSPTVSRAPKSPAETSTPKLPAKTPERFPRQPEKTDTPKMNASTSTPRASSVKRAPPLQPSPAGSSFVKPKPKSPTRPVRLPDRLTTHTAASGSKVNPARQSLSRASGGFQTVDSLGRSPSRGSVSTVATTATKTAGAKTLKRQSSTIDRPRPSLGPPPKQSAKEYPPTKNEKQVDESFLARMTRPTQASQSRVTDKAITPPRKPSVPAAAKNPWSKTDDKAVRRIVPRAAAAAGPSRAQPASTGLVGRPSAPIKSGDPPPSGNTSPSTVVGPSAPAKEAAQSAEKVDEQGSLPPKEEPSSSNAKPSTTAQEIAPVVENIASAEEAIQVAKELEGEVELPSSTHEEEITDEENVDTLVEQTEALSLEDAPETKSLEVDGHHENDEANKNSELGGEEQDQQITEASEK</sequence>
<feature type="compositionally biased region" description="Low complexity" evidence="1">
    <location>
        <begin position="226"/>
        <end position="237"/>
    </location>
</feature>
<feature type="compositionally biased region" description="Polar residues" evidence="1">
    <location>
        <begin position="535"/>
        <end position="546"/>
    </location>
</feature>
<gene>
    <name evidence="2" type="ORF">B0T14DRAFT_490820</name>
</gene>
<feature type="compositionally biased region" description="Polar residues" evidence="1">
    <location>
        <begin position="322"/>
        <end position="349"/>
    </location>
</feature>
<reference evidence="2" key="1">
    <citation type="submission" date="2023-06" db="EMBL/GenBank/DDBJ databases">
        <title>Genome-scale phylogeny and comparative genomics of the fungal order Sordariales.</title>
        <authorList>
            <consortium name="Lawrence Berkeley National Laboratory"/>
            <person name="Hensen N."/>
            <person name="Bonometti L."/>
            <person name="Westerberg I."/>
            <person name="Brannstrom I.O."/>
            <person name="Guillou S."/>
            <person name="Cros-Aarteil S."/>
            <person name="Calhoun S."/>
            <person name="Haridas S."/>
            <person name="Kuo A."/>
            <person name="Mondo S."/>
            <person name="Pangilinan J."/>
            <person name="Riley R."/>
            <person name="Labutti K."/>
            <person name="Andreopoulos B."/>
            <person name="Lipzen A."/>
            <person name="Chen C."/>
            <person name="Yanf M."/>
            <person name="Daum C."/>
            <person name="Ng V."/>
            <person name="Clum A."/>
            <person name="Steindorff A."/>
            <person name="Ohm R."/>
            <person name="Martin F."/>
            <person name="Silar P."/>
            <person name="Natvig D."/>
            <person name="Lalanne C."/>
            <person name="Gautier V."/>
            <person name="Ament-Velasquez S.L."/>
            <person name="Kruys A."/>
            <person name="Hutchinson M.I."/>
            <person name="Powell A.J."/>
            <person name="Barry K."/>
            <person name="Miller A.N."/>
            <person name="Grigoriev I.V."/>
            <person name="Debuchy R."/>
            <person name="Gladieux P."/>
            <person name="Thoren M.H."/>
            <person name="Johannesson H."/>
        </authorList>
    </citation>
    <scope>NUCLEOTIDE SEQUENCE</scope>
    <source>
        <strain evidence="2">CBS 606.72</strain>
    </source>
</reference>
<feature type="compositionally biased region" description="Basic and acidic residues" evidence="1">
    <location>
        <begin position="259"/>
        <end position="272"/>
    </location>
</feature>
<protein>
    <submittedName>
        <fullName evidence="2">Uncharacterized protein</fullName>
    </submittedName>
</protein>
<feature type="compositionally biased region" description="Polar residues" evidence="1">
    <location>
        <begin position="273"/>
        <end position="284"/>
    </location>
</feature>
<feature type="compositionally biased region" description="Low complexity" evidence="1">
    <location>
        <begin position="358"/>
        <end position="374"/>
    </location>
</feature>
<name>A0AA39XFK7_9PEZI</name>
<evidence type="ECO:0000256" key="1">
    <source>
        <dbReference type="SAM" id="MobiDB-lite"/>
    </source>
</evidence>
<feature type="compositionally biased region" description="Polar residues" evidence="1">
    <location>
        <begin position="69"/>
        <end position="94"/>
    </location>
</feature>
<feature type="compositionally biased region" description="Low complexity" evidence="1">
    <location>
        <begin position="165"/>
        <end position="174"/>
    </location>
</feature>
<organism evidence="2 3">
    <name type="scientific">Immersiella caudata</name>
    <dbReference type="NCBI Taxonomy" id="314043"/>
    <lineage>
        <taxon>Eukaryota</taxon>
        <taxon>Fungi</taxon>
        <taxon>Dikarya</taxon>
        <taxon>Ascomycota</taxon>
        <taxon>Pezizomycotina</taxon>
        <taxon>Sordariomycetes</taxon>
        <taxon>Sordariomycetidae</taxon>
        <taxon>Sordariales</taxon>
        <taxon>Lasiosphaeriaceae</taxon>
        <taxon>Immersiella</taxon>
    </lineage>
</organism>
<feature type="region of interest" description="Disordered" evidence="1">
    <location>
        <begin position="110"/>
        <end position="552"/>
    </location>
</feature>
<feature type="region of interest" description="Disordered" evidence="1">
    <location>
        <begin position="63"/>
        <end position="98"/>
    </location>
</feature>
<feature type="compositionally biased region" description="Low complexity" evidence="1">
    <location>
        <begin position="125"/>
        <end position="144"/>
    </location>
</feature>
<comment type="caution">
    <text evidence="2">The sequence shown here is derived from an EMBL/GenBank/DDBJ whole genome shotgun (WGS) entry which is preliminary data.</text>
</comment>
<dbReference type="Proteomes" id="UP001175000">
    <property type="component" value="Unassembled WGS sequence"/>
</dbReference>
<feature type="compositionally biased region" description="Basic and acidic residues" evidence="1">
    <location>
        <begin position="11"/>
        <end position="24"/>
    </location>
</feature>
<dbReference type="AlphaFoldDB" id="A0AA39XFK7"/>
<feature type="region of interest" description="Disordered" evidence="1">
    <location>
        <begin position="1"/>
        <end position="48"/>
    </location>
</feature>
<keyword evidence="3" id="KW-1185">Reference proteome</keyword>
<feature type="compositionally biased region" description="Low complexity" evidence="1">
    <location>
        <begin position="463"/>
        <end position="477"/>
    </location>
</feature>
<feature type="compositionally biased region" description="Basic and acidic residues" evidence="1">
    <location>
        <begin position="605"/>
        <end position="623"/>
    </location>
</feature>
<dbReference type="EMBL" id="JAULSU010000001">
    <property type="protein sequence ID" value="KAK0632457.1"/>
    <property type="molecule type" value="Genomic_DNA"/>
</dbReference>
<feature type="region of interest" description="Disordered" evidence="1">
    <location>
        <begin position="564"/>
        <end position="642"/>
    </location>
</feature>
<evidence type="ECO:0000313" key="2">
    <source>
        <dbReference type="EMBL" id="KAK0632457.1"/>
    </source>
</evidence>
<accession>A0AA39XFK7</accession>
<feature type="compositionally biased region" description="Basic and acidic residues" evidence="1">
    <location>
        <begin position="520"/>
        <end position="534"/>
    </location>
</feature>